<organism evidence="2">
    <name type="scientific">Salmonella enterica I</name>
    <dbReference type="NCBI Taxonomy" id="59201"/>
    <lineage>
        <taxon>Bacteria</taxon>
        <taxon>Pseudomonadati</taxon>
        <taxon>Pseudomonadota</taxon>
        <taxon>Gammaproteobacteria</taxon>
        <taxon>Enterobacterales</taxon>
        <taxon>Enterobacteriaceae</taxon>
        <taxon>Salmonella</taxon>
    </lineage>
</organism>
<feature type="compositionally biased region" description="Basic and acidic residues" evidence="1">
    <location>
        <begin position="1"/>
        <end position="14"/>
    </location>
</feature>
<comment type="caution">
    <text evidence="2">The sequence shown here is derived from an EMBL/GenBank/DDBJ whole genome shotgun (WGS) entry which is preliminary data.</text>
</comment>
<evidence type="ECO:0000256" key="1">
    <source>
        <dbReference type="SAM" id="MobiDB-lite"/>
    </source>
</evidence>
<reference evidence="2" key="1">
    <citation type="submission" date="2018-07" db="EMBL/GenBank/DDBJ databases">
        <authorList>
            <consortium name="GenomeTrakr network: Whole genome sequencing for foodborne pathogen traceback"/>
        </authorList>
    </citation>
    <scope>NUCLEOTIDE SEQUENCE</scope>
    <source>
        <strain evidence="2">WAPHL_SAL-A00449</strain>
    </source>
</reference>
<name>A0A3V0M204_SALET</name>
<dbReference type="EMBL" id="AAIBAZ010000001">
    <property type="protein sequence ID" value="ECC2887159.1"/>
    <property type="molecule type" value="Genomic_DNA"/>
</dbReference>
<feature type="region of interest" description="Disordered" evidence="1">
    <location>
        <begin position="1"/>
        <end position="20"/>
    </location>
</feature>
<proteinExistence type="predicted"/>
<protein>
    <submittedName>
        <fullName evidence="2">Uncharacterized protein</fullName>
    </submittedName>
</protein>
<evidence type="ECO:0000313" key="2">
    <source>
        <dbReference type="EMBL" id="ECC2887159.1"/>
    </source>
</evidence>
<accession>A0A3V0M204</accession>
<dbReference type="AlphaFoldDB" id="A0A3V0M204"/>
<sequence>MPERLSDEKGEIRWEGVTGV</sequence>
<gene>
    <name evidence="2" type="ORF">JR37_05175</name>
</gene>